<dbReference type="PANTHER" id="PTHR11439">
    <property type="entry name" value="GAG-POL-RELATED RETROTRANSPOSON"/>
    <property type="match status" value="1"/>
</dbReference>
<dbReference type="Proteomes" id="UP001151760">
    <property type="component" value="Unassembled WGS sequence"/>
</dbReference>
<organism evidence="2 3">
    <name type="scientific">Tanacetum coccineum</name>
    <dbReference type="NCBI Taxonomy" id="301880"/>
    <lineage>
        <taxon>Eukaryota</taxon>
        <taxon>Viridiplantae</taxon>
        <taxon>Streptophyta</taxon>
        <taxon>Embryophyta</taxon>
        <taxon>Tracheophyta</taxon>
        <taxon>Spermatophyta</taxon>
        <taxon>Magnoliopsida</taxon>
        <taxon>eudicotyledons</taxon>
        <taxon>Gunneridae</taxon>
        <taxon>Pentapetalae</taxon>
        <taxon>asterids</taxon>
        <taxon>campanulids</taxon>
        <taxon>Asterales</taxon>
        <taxon>Asteraceae</taxon>
        <taxon>Asteroideae</taxon>
        <taxon>Anthemideae</taxon>
        <taxon>Anthemidinae</taxon>
        <taxon>Tanacetum</taxon>
    </lineage>
</organism>
<evidence type="ECO:0000313" key="2">
    <source>
        <dbReference type="EMBL" id="GJS52607.1"/>
    </source>
</evidence>
<feature type="compositionally biased region" description="Acidic residues" evidence="1">
    <location>
        <begin position="450"/>
        <end position="461"/>
    </location>
</feature>
<name>A0ABQ4WI93_9ASTR</name>
<feature type="region of interest" description="Disordered" evidence="1">
    <location>
        <begin position="450"/>
        <end position="505"/>
    </location>
</feature>
<reference evidence="2" key="2">
    <citation type="submission" date="2022-01" db="EMBL/GenBank/DDBJ databases">
        <authorList>
            <person name="Yamashiro T."/>
            <person name="Shiraishi A."/>
            <person name="Satake H."/>
            <person name="Nakayama K."/>
        </authorList>
    </citation>
    <scope>NUCLEOTIDE SEQUENCE</scope>
</reference>
<protein>
    <submittedName>
        <fullName evidence="2">Reverse transcriptase domain-containing protein</fullName>
    </submittedName>
</protein>
<gene>
    <name evidence="2" type="ORF">Tco_0625969</name>
</gene>
<feature type="compositionally biased region" description="Low complexity" evidence="1">
    <location>
        <begin position="491"/>
        <end position="504"/>
    </location>
</feature>
<feature type="region of interest" description="Disordered" evidence="1">
    <location>
        <begin position="150"/>
        <end position="178"/>
    </location>
</feature>
<dbReference type="EMBL" id="BQNB010008667">
    <property type="protein sequence ID" value="GJS52607.1"/>
    <property type="molecule type" value="Genomic_DNA"/>
</dbReference>
<keyword evidence="2" id="KW-0808">Transferase</keyword>
<dbReference type="GO" id="GO:0003964">
    <property type="term" value="F:RNA-directed DNA polymerase activity"/>
    <property type="evidence" value="ECO:0007669"/>
    <property type="project" value="UniProtKB-KW"/>
</dbReference>
<feature type="compositionally biased region" description="Basic and acidic residues" evidence="1">
    <location>
        <begin position="150"/>
        <end position="169"/>
    </location>
</feature>
<dbReference type="PANTHER" id="PTHR11439:SF509">
    <property type="entry name" value="RNA-DIRECTED DNA POLYMERASE"/>
    <property type="match status" value="1"/>
</dbReference>
<feature type="compositionally biased region" description="Basic and acidic residues" evidence="1">
    <location>
        <begin position="462"/>
        <end position="490"/>
    </location>
</feature>
<keyword evidence="2" id="KW-0695">RNA-directed DNA polymerase</keyword>
<keyword evidence="2" id="KW-0548">Nucleotidyltransferase</keyword>
<evidence type="ECO:0000313" key="3">
    <source>
        <dbReference type="Proteomes" id="UP001151760"/>
    </source>
</evidence>
<proteinExistence type="predicted"/>
<dbReference type="Gene3D" id="2.40.70.10">
    <property type="entry name" value="Acid Proteases"/>
    <property type="match status" value="1"/>
</dbReference>
<sequence length="968" mass="108296">MIVDVPGTDDRDKAYLATIKTLNVALLPLEGVVEGYDYGKLINTNGKLDFEDVSFVKDFSISILFSVSQMCDKNEQFPDKEQYVQFHLVENIVTLVRIGLFDGKDCFGSSLWHSYFPQTPLLQIRLKEKKSREDETSFLDDLARLQRQEKEANEEAEALTRNHEQDTEKAVTQAEAAKTSSTNIISTVSTTAKASGTPIETQKPLVKDEEASDVDVHLYRSMIGSLMYVTASRPDIMFAVCACSRFQVTPKTSHLTAVRVSLVIFSCAHVSPVVSTTFVETVLGPSAMSKTYTMQGTNLANSSWQLVSCLKLLISTDLLFDDANGIDTLPNQAIFDAIQLMGYEGDLTVLTFNKALFSPQWRRKYQGNKDIKGNISAKKKNGLQIESVPKQGGRMQKGDGKAKENDQMKLVLLRKELVPNLKKLVPTDQNLVLTISKLVLMNKWKSNDDQVDASEEIFEGTEDQREGIEEKVESTAEQKESTEEQTKEEIATQASQTSSPTPTSVILGDDETICNIEAELWQARILAEKLPRGKKESEAGAKIHSVKGTTEWLTAQRWRHGFSGLRLRRAVRVPDQLIALVETELGWLKMIFMLEVGEPQDIKYPIELADERTSETNTVLRGCTLGLLGRPFDINLMPIDLGSFDIIIGTDWLAKNHAVIVYDEKIVRIPYGNKILIVQGDKCAKEKKSTLSIISCEKAQKYMEKGCQLFLAQVTVKENKDKSEEKRLEDVPTVRDFSEVFPEDLPGLPPTRQVEFQIDSRVTSALIYSECSRVISENLEGVTNLTYELRYSVELLKRVRAVRAVCCAEIESHSLCCPPLSQKSHGECELQTHDCNLEDGRYVMDYAVCKATIPGIRRNVVADVLSRKSRPKPAVRACYDNRFVNLPAAGSKAQNEVWVFVAFVLSAQEPSKRSSRIVLIKALAHSQSKATSTMVKAQEVWVFVLNSLTKLAQHVTSKNDMLAILRCP</sequence>
<comment type="caution">
    <text evidence="2">The sequence shown here is derived from an EMBL/GenBank/DDBJ whole genome shotgun (WGS) entry which is preliminary data.</text>
</comment>
<dbReference type="InterPro" id="IPR021109">
    <property type="entry name" value="Peptidase_aspartic_dom_sf"/>
</dbReference>
<keyword evidence="3" id="KW-1185">Reference proteome</keyword>
<dbReference type="Pfam" id="PF08284">
    <property type="entry name" value="RVP_2"/>
    <property type="match status" value="1"/>
</dbReference>
<evidence type="ECO:0000256" key="1">
    <source>
        <dbReference type="SAM" id="MobiDB-lite"/>
    </source>
</evidence>
<accession>A0ABQ4WI93</accession>
<dbReference type="CDD" id="cd00303">
    <property type="entry name" value="retropepsin_like"/>
    <property type="match status" value="1"/>
</dbReference>
<reference evidence="2" key="1">
    <citation type="journal article" date="2022" name="Int. J. Mol. Sci.">
        <title>Draft Genome of Tanacetum Coccineum: Genomic Comparison of Closely Related Tanacetum-Family Plants.</title>
        <authorList>
            <person name="Yamashiro T."/>
            <person name="Shiraishi A."/>
            <person name="Nakayama K."/>
            <person name="Satake H."/>
        </authorList>
    </citation>
    <scope>NUCLEOTIDE SEQUENCE</scope>
</reference>